<feature type="domain" description="SAM" evidence="18">
    <location>
        <begin position="124"/>
        <end position="182"/>
    </location>
</feature>
<dbReference type="InterPro" id="IPR057835">
    <property type="entry name" value="EF-hand_STIM1/2"/>
</dbReference>
<feature type="compositionally biased region" description="Acidic residues" evidence="15">
    <location>
        <begin position="799"/>
        <end position="810"/>
    </location>
</feature>
<accession>A0AAE0QLX2</accession>
<dbReference type="GO" id="GO:0005246">
    <property type="term" value="F:calcium channel regulator activity"/>
    <property type="evidence" value="ECO:0007669"/>
    <property type="project" value="InterPro"/>
</dbReference>
<evidence type="ECO:0000313" key="19">
    <source>
        <dbReference type="EMBL" id="KAK3524393.1"/>
    </source>
</evidence>
<keyword evidence="1" id="KW-0813">Transport</keyword>
<dbReference type="Gene3D" id="1.10.150.50">
    <property type="entry name" value="Transcription Factor, Ets-1"/>
    <property type="match status" value="1"/>
</dbReference>
<keyword evidence="12" id="KW-0325">Glycoprotein</keyword>
<comment type="subcellular location">
    <subcellularLocation>
        <location evidence="13">Endomembrane system</location>
        <topology evidence="13">Single-pass type I membrane protein</topology>
    </subcellularLocation>
</comment>
<evidence type="ECO:0000256" key="1">
    <source>
        <dbReference type="ARBA" id="ARBA00022448"/>
    </source>
</evidence>
<evidence type="ECO:0000256" key="11">
    <source>
        <dbReference type="ARBA" id="ARBA00023136"/>
    </source>
</evidence>
<dbReference type="CDD" id="cd11722">
    <property type="entry name" value="SOAR"/>
    <property type="match status" value="1"/>
</dbReference>
<keyword evidence="9 14" id="KW-0175">Coiled coil</keyword>
<evidence type="ECO:0000256" key="17">
    <source>
        <dbReference type="SAM" id="SignalP"/>
    </source>
</evidence>
<feature type="chain" id="PRO_5042269582" description="SAM domain-containing protein" evidence="17">
    <location>
        <begin position="23"/>
        <end position="833"/>
    </location>
</feature>
<dbReference type="PANTHER" id="PTHR15136">
    <property type="entry name" value="STROMAL INTERACTION MOLECULE HOMOLOG"/>
    <property type="match status" value="1"/>
</dbReference>
<dbReference type="GO" id="GO:0005509">
    <property type="term" value="F:calcium ion binding"/>
    <property type="evidence" value="ECO:0007669"/>
    <property type="project" value="TreeGrafter"/>
</dbReference>
<evidence type="ECO:0000256" key="3">
    <source>
        <dbReference type="ARBA" id="ARBA00022568"/>
    </source>
</evidence>
<evidence type="ECO:0000256" key="4">
    <source>
        <dbReference type="ARBA" id="ARBA00022692"/>
    </source>
</evidence>
<evidence type="ECO:0000256" key="14">
    <source>
        <dbReference type="SAM" id="Coils"/>
    </source>
</evidence>
<proteinExistence type="predicted"/>
<keyword evidence="5" id="KW-0479">Metal-binding</keyword>
<keyword evidence="7" id="KW-0106">Calcium</keyword>
<dbReference type="InterPro" id="IPR037608">
    <property type="entry name" value="STIM1/2"/>
</dbReference>
<dbReference type="GO" id="GO:0005783">
    <property type="term" value="C:endoplasmic reticulum"/>
    <property type="evidence" value="ECO:0007669"/>
    <property type="project" value="TreeGrafter"/>
</dbReference>
<feature type="compositionally biased region" description="Basic residues" evidence="15">
    <location>
        <begin position="815"/>
        <end position="833"/>
    </location>
</feature>
<keyword evidence="3" id="KW-0109">Calcium transport</keyword>
<dbReference type="InterPro" id="IPR001660">
    <property type="entry name" value="SAM"/>
</dbReference>
<evidence type="ECO:0000256" key="6">
    <source>
        <dbReference type="ARBA" id="ARBA00022729"/>
    </source>
</evidence>
<evidence type="ECO:0000313" key="20">
    <source>
        <dbReference type="Proteomes" id="UP001274896"/>
    </source>
</evidence>
<reference evidence="19" key="1">
    <citation type="submission" date="2023-06" db="EMBL/GenBank/DDBJ databases">
        <title>Male Hemibagrus guttatus genome.</title>
        <authorList>
            <person name="Bian C."/>
        </authorList>
    </citation>
    <scope>NUCLEOTIDE SEQUENCE</scope>
    <source>
        <strain evidence="19">Male_cb2023</strain>
        <tissue evidence="19">Muscle</tissue>
    </source>
</reference>
<evidence type="ECO:0000256" key="8">
    <source>
        <dbReference type="ARBA" id="ARBA00022989"/>
    </source>
</evidence>
<evidence type="ECO:0000256" key="13">
    <source>
        <dbReference type="ARBA" id="ARBA00046288"/>
    </source>
</evidence>
<dbReference type="Pfam" id="PF00536">
    <property type="entry name" value="SAM_1"/>
    <property type="match status" value="1"/>
</dbReference>
<feature type="signal peptide" evidence="17">
    <location>
        <begin position="1"/>
        <end position="22"/>
    </location>
</feature>
<dbReference type="AlphaFoldDB" id="A0AAE0QLX2"/>
<dbReference type="SUPFAM" id="SSF47769">
    <property type="entry name" value="SAM/Pointed domain"/>
    <property type="match status" value="1"/>
</dbReference>
<dbReference type="InterPro" id="IPR032393">
    <property type="entry name" value="SOAR_STIM1/2"/>
</dbReference>
<keyword evidence="6 17" id="KW-0732">Signal</keyword>
<keyword evidence="8 16" id="KW-1133">Transmembrane helix</keyword>
<evidence type="ECO:0000256" key="5">
    <source>
        <dbReference type="ARBA" id="ARBA00022723"/>
    </source>
</evidence>
<protein>
    <recommendedName>
        <fullName evidence="18">SAM domain-containing protein</fullName>
    </recommendedName>
</protein>
<comment type="caution">
    <text evidence="19">The sequence shown here is derived from an EMBL/GenBank/DDBJ whole genome shotgun (WGS) entry which is preliminary data.</text>
</comment>
<dbReference type="Gene3D" id="1.10.238.180">
    <property type="match status" value="1"/>
</dbReference>
<dbReference type="FunFam" id="1.10.238.180:FF:000001">
    <property type="entry name" value="Stromal interaction molecule 1"/>
    <property type="match status" value="1"/>
</dbReference>
<dbReference type="InterPro" id="IPR013761">
    <property type="entry name" value="SAM/pointed_sf"/>
</dbReference>
<dbReference type="PANTHER" id="PTHR15136:SF14">
    <property type="entry name" value="STROMAL INTERACTION MOLECULE 1 ISOFORM X1"/>
    <property type="match status" value="1"/>
</dbReference>
<gene>
    <name evidence="19" type="ORF">QTP70_028000</name>
</gene>
<feature type="coiled-coil region" evidence="14">
    <location>
        <begin position="320"/>
        <end position="393"/>
    </location>
</feature>
<organism evidence="19 20">
    <name type="scientific">Hemibagrus guttatus</name>
    <dbReference type="NCBI Taxonomy" id="175788"/>
    <lineage>
        <taxon>Eukaryota</taxon>
        <taxon>Metazoa</taxon>
        <taxon>Chordata</taxon>
        <taxon>Craniata</taxon>
        <taxon>Vertebrata</taxon>
        <taxon>Euteleostomi</taxon>
        <taxon>Actinopterygii</taxon>
        <taxon>Neopterygii</taxon>
        <taxon>Teleostei</taxon>
        <taxon>Ostariophysi</taxon>
        <taxon>Siluriformes</taxon>
        <taxon>Bagridae</taxon>
        <taxon>Hemibagrus</taxon>
    </lineage>
</organism>
<dbReference type="Proteomes" id="UP001274896">
    <property type="component" value="Unassembled WGS sequence"/>
</dbReference>
<dbReference type="Pfam" id="PF25578">
    <property type="entry name" value="EF-hand_STIM1"/>
    <property type="match status" value="1"/>
</dbReference>
<evidence type="ECO:0000256" key="2">
    <source>
        <dbReference type="ARBA" id="ARBA00022553"/>
    </source>
</evidence>
<evidence type="ECO:0000256" key="16">
    <source>
        <dbReference type="SAM" id="Phobius"/>
    </source>
</evidence>
<evidence type="ECO:0000256" key="12">
    <source>
        <dbReference type="ARBA" id="ARBA00023180"/>
    </source>
</evidence>
<dbReference type="PROSITE" id="PS50105">
    <property type="entry name" value="SAM_DOMAIN"/>
    <property type="match status" value="1"/>
</dbReference>
<dbReference type="GO" id="GO:0005886">
    <property type="term" value="C:plasma membrane"/>
    <property type="evidence" value="ECO:0007669"/>
    <property type="project" value="TreeGrafter"/>
</dbReference>
<sequence>MESVSLASVCIICLCLVRGSTAELPRVPGNVQPADRFSELCTIDKILCQDENALLSFEAIRGIHKDMDDDANGSVDVTETDGFLREDLKYHDPKAKHKSFHGADLLITVEDMWNTWKASEEYNWTVEQVEEWLIKYVELPQYVDSFRKNKINGQALPRVAVKNATLTLYVLKILDRSHAQKLQLKALETVLFGAQMNKHSTLKDLVLVVSILIGVAGCWFAYIQNRNSRDHMSQMMKDLEGLQRAEQSLLDLQQKVTGNLESIPGDWGNNVTGLEGILRGNPQSMGRTCKLHTHGTGRNQTPNPGVLAFCRHADLHPVWLQRAQDEHRSVEVEKVNLEQKLRDEINEAKIEAHRLRELREGTENELSRQTYAEEELEQVRTALKKAEKELESRRGWSPPEPLQKWLQVTHEVEVQYYNIKKQSAEKQLLLAKEGAEKIKKKRGTLFGTFHVAHSSSLDDVDHKILSAKQALGEVTAALREKLNRWQHIESLTGLGIVNNPGLPFLASALNLDPVCLGIRTAPPQHLLLSDDLDDMDEDILSPGTLRYAAWQMDRRVSDLWPVASESLWKHSVSSAMPVRPQHAESVLSSQRLVEDNEGEVMSMCTPRPPRRSLARQARSHSIGQLEFLPVPSLSSSLSHPSITSPLLPSLSSSSSRYAGLLFRSSNCHSVEAVLGLPPLGFSAARQHRRAESSGDLNHSDSDSSMCLWHHSESPRGSSATLGSRSVLSRHNGAGYSSTDSPIFPKRSFGMEKCASLGEIHTQSSGMSSAASTRSLSTPPVDTDRPEGGKSSRGKKSPGDEDSGSTGEDADVSSASRKKHTFTRLFHKQKQKKQ</sequence>
<dbReference type="GO" id="GO:0002115">
    <property type="term" value="P:store-operated calcium entry"/>
    <property type="evidence" value="ECO:0007669"/>
    <property type="project" value="TreeGrafter"/>
</dbReference>
<keyword evidence="20" id="KW-1185">Reference proteome</keyword>
<dbReference type="Gene3D" id="1.20.5.340">
    <property type="match status" value="2"/>
</dbReference>
<keyword evidence="11 16" id="KW-0472">Membrane</keyword>
<keyword evidence="10" id="KW-0406">Ion transport</keyword>
<dbReference type="EMBL" id="JAUCMX010000014">
    <property type="protein sequence ID" value="KAK3524393.1"/>
    <property type="molecule type" value="Genomic_DNA"/>
</dbReference>
<feature type="transmembrane region" description="Helical" evidence="16">
    <location>
        <begin position="205"/>
        <end position="223"/>
    </location>
</feature>
<evidence type="ECO:0000256" key="7">
    <source>
        <dbReference type="ARBA" id="ARBA00022837"/>
    </source>
</evidence>
<evidence type="ECO:0000259" key="18">
    <source>
        <dbReference type="PROSITE" id="PS50105"/>
    </source>
</evidence>
<dbReference type="FunFam" id="1.10.150.50:FF:000009">
    <property type="entry name" value="Stromal interaction molecule 1"/>
    <property type="match status" value="1"/>
</dbReference>
<dbReference type="GO" id="GO:0006874">
    <property type="term" value="P:intracellular calcium ion homeostasis"/>
    <property type="evidence" value="ECO:0007669"/>
    <property type="project" value="TreeGrafter"/>
</dbReference>
<name>A0AAE0QLX2_9TELE</name>
<dbReference type="Gene3D" id="1.10.287.3550">
    <property type="match status" value="1"/>
</dbReference>
<keyword evidence="4 16" id="KW-0812">Transmembrane</keyword>
<keyword evidence="2" id="KW-0597">Phosphoprotein</keyword>
<evidence type="ECO:0000256" key="10">
    <source>
        <dbReference type="ARBA" id="ARBA00023065"/>
    </source>
</evidence>
<dbReference type="Pfam" id="PF16533">
    <property type="entry name" value="SOAR"/>
    <property type="match status" value="1"/>
</dbReference>
<evidence type="ECO:0000256" key="9">
    <source>
        <dbReference type="ARBA" id="ARBA00023054"/>
    </source>
</evidence>
<feature type="region of interest" description="Disordered" evidence="15">
    <location>
        <begin position="760"/>
        <end position="833"/>
    </location>
</feature>
<feature type="compositionally biased region" description="Low complexity" evidence="15">
    <location>
        <begin position="763"/>
        <end position="777"/>
    </location>
</feature>
<evidence type="ECO:0000256" key="15">
    <source>
        <dbReference type="SAM" id="MobiDB-lite"/>
    </source>
</evidence>
<dbReference type="GO" id="GO:0051049">
    <property type="term" value="P:regulation of transport"/>
    <property type="evidence" value="ECO:0007669"/>
    <property type="project" value="UniProtKB-ARBA"/>
</dbReference>